<protein>
    <submittedName>
        <fullName evidence="2">Ethanolamine utilization protein EutP</fullName>
    </submittedName>
</protein>
<sequence>MRKVIFIGETGCGKTSLSQWLQNKEQVYHKTQQVYYFDDSIDTPGEFMENRFYYNALVSAAVDAQIVAFVQSIKGTQNYFPPFFSSRFTKPIIGIISKIDLAEEEQMILQAKKRLRLAGAKEIFEVSIVTEEGLEALEEYLFQ</sequence>
<keyword evidence="3" id="KW-1185">Reference proteome</keyword>
<name>A0A4P5PEV0_9ENTE</name>
<evidence type="ECO:0000256" key="1">
    <source>
        <dbReference type="PIRNR" id="PIRNR036409"/>
    </source>
</evidence>
<dbReference type="AlphaFoldDB" id="A0A4P5PEV0"/>
<dbReference type="Gene3D" id="3.40.50.300">
    <property type="entry name" value="P-loop containing nucleotide triphosphate hydrolases"/>
    <property type="match status" value="1"/>
</dbReference>
<dbReference type="NCBIfam" id="TIGR02528">
    <property type="entry name" value="EutP"/>
    <property type="match status" value="1"/>
</dbReference>
<evidence type="ECO:0000313" key="3">
    <source>
        <dbReference type="Proteomes" id="UP000290567"/>
    </source>
</evidence>
<dbReference type="SUPFAM" id="SSF52540">
    <property type="entry name" value="P-loop containing nucleoside triphosphate hydrolases"/>
    <property type="match status" value="1"/>
</dbReference>
<dbReference type="Proteomes" id="UP000290567">
    <property type="component" value="Unassembled WGS sequence"/>
</dbReference>
<organism evidence="2 3">
    <name type="scientific">Enterococcus florum</name>
    <dbReference type="NCBI Taxonomy" id="2480627"/>
    <lineage>
        <taxon>Bacteria</taxon>
        <taxon>Bacillati</taxon>
        <taxon>Bacillota</taxon>
        <taxon>Bacilli</taxon>
        <taxon>Lactobacillales</taxon>
        <taxon>Enterococcaceae</taxon>
        <taxon>Enterococcus</taxon>
    </lineage>
</organism>
<comment type="caution">
    <text evidence="2">The sequence shown here is derived from an EMBL/GenBank/DDBJ whole genome shotgun (WGS) entry which is preliminary data.</text>
</comment>
<dbReference type="EMBL" id="BJCC01000028">
    <property type="protein sequence ID" value="GCF95224.1"/>
    <property type="molecule type" value="Genomic_DNA"/>
</dbReference>
<dbReference type="Pfam" id="PF10662">
    <property type="entry name" value="PduV-EutP"/>
    <property type="match status" value="1"/>
</dbReference>
<gene>
    <name evidence="2" type="ORF">NRIC_31150</name>
</gene>
<accession>A0A4P5PEV0</accession>
<reference evidence="3" key="1">
    <citation type="submission" date="2019-02" db="EMBL/GenBank/DDBJ databases">
        <title>Draft genome sequence of Enterococcus sp. Gos25-1.</title>
        <authorList>
            <person name="Tanaka N."/>
            <person name="Shiwa Y."/>
            <person name="Fujita N."/>
        </authorList>
    </citation>
    <scope>NUCLEOTIDE SEQUENCE [LARGE SCALE GENOMIC DNA]</scope>
    <source>
        <strain evidence="3">Gos25-1</strain>
    </source>
</reference>
<evidence type="ECO:0000313" key="2">
    <source>
        <dbReference type="EMBL" id="GCF95224.1"/>
    </source>
</evidence>
<keyword evidence="1" id="KW-0547">Nucleotide-binding</keyword>
<dbReference type="OrthoDB" id="6179at2"/>
<dbReference type="InterPro" id="IPR027417">
    <property type="entry name" value="P-loop_NTPase"/>
</dbReference>
<dbReference type="RefSeq" id="WP_146623620.1">
    <property type="nucleotide sequence ID" value="NZ_BJCC01000028.1"/>
</dbReference>
<dbReference type="PIRSF" id="PIRSF036409">
    <property type="entry name" value="EutP_PduV"/>
    <property type="match status" value="1"/>
</dbReference>
<comment type="similarity">
    <text evidence="1">Belongs to the EutP/PduV family.</text>
</comment>
<dbReference type="GO" id="GO:0005524">
    <property type="term" value="F:ATP binding"/>
    <property type="evidence" value="ECO:0007669"/>
    <property type="project" value="UniProtKB-UniRule"/>
</dbReference>
<proteinExistence type="inferred from homology"/>
<dbReference type="InterPro" id="IPR012381">
    <property type="entry name" value="EutP_PduV"/>
</dbReference>
<dbReference type="GO" id="GO:0006576">
    <property type="term" value="P:biogenic amine metabolic process"/>
    <property type="evidence" value="ECO:0007669"/>
    <property type="project" value="InterPro"/>
</dbReference>
<dbReference type="PANTHER" id="PTHR40453:SF1">
    <property type="entry name" value="PROTEIN YOEF"/>
    <property type="match status" value="1"/>
</dbReference>
<dbReference type="PANTHER" id="PTHR40453">
    <property type="entry name" value="PROTEIN YOEF"/>
    <property type="match status" value="1"/>
</dbReference>
<dbReference type="CDD" id="cd00882">
    <property type="entry name" value="Ras_like_GTPase"/>
    <property type="match status" value="1"/>
</dbReference>